<evidence type="ECO:0008006" key="3">
    <source>
        <dbReference type="Google" id="ProtNLM"/>
    </source>
</evidence>
<feature type="transmembrane region" description="Helical" evidence="1">
    <location>
        <begin position="728"/>
        <end position="752"/>
    </location>
</feature>
<proteinExistence type="predicted"/>
<reference evidence="2" key="1">
    <citation type="journal article" date="2014" name="Genome Biol. Evol.">
        <title>Pangenome evidence for extensive interdomain horizontal transfer affecting lineage core and shell genes in uncultured planktonic thaumarchaeota and euryarchaeota.</title>
        <authorList>
            <person name="Deschamps P."/>
            <person name="Zivanovic Y."/>
            <person name="Moreira D."/>
            <person name="Rodriguez-Valera F."/>
            <person name="Lopez-Garcia P."/>
        </authorList>
    </citation>
    <scope>NUCLEOTIDE SEQUENCE</scope>
</reference>
<keyword evidence="1" id="KW-1133">Transmembrane helix</keyword>
<name>A0A075GK00_9EURY</name>
<dbReference type="AlphaFoldDB" id="A0A075GK00"/>
<sequence>MAQGANNMLTVAALYSGWSTSSANFDVFTASDSSMNPMDLSVTDITATNLDSTSTGFQTGDRLQLDATIGNTGQEDYSDGGQIQFFEITSSGSESPIGQSVSLNNLAIGATQSVSAEFDTSSISMNGNDPNSVFRVKLTGTIGEKNMISNNMRDATVAHDLVPSTSKPISTGQTAIERGGSLDFEVSGMSNDNVDDMTTMSAEFETREAGVGQWTDAWVSGGTLMGAGGGNERFVFTVSPPNSAGSGSYDARARLVDARGQISDWSTVNSNAFSLLNGLPMVVTSDNLGEVPSNCPTYPGQPTVKVETIERIDVAGLICDAETPLDQLVISSTNPAFRAWDPTTGEIEVKFDTVNRNPQGEVITQPLQVNLHDGEDSNSGTLNIMVIENGAPRWSSLPTQSFNEGSGSSLIMTTFLSDTDTSGQSASPMGLALSVEYISNNSLIEASLNGHTLNIDAVDDDVFGTALVTIRATDADGQFADTELTVIIANVNDAPTLDVSSFDNLMIKVDEEFNFNVAESMSDVDDPVDPINVIVSSDTWKTGSRYNALSGEIKAWFDEEGTHTISIVVRDSHDGMNAYDVTIDVVDNLPLIWSENTNSGDLMIQAENIFVGELPTFVITQHSDLVLSDISIEWSICNMDSGICSDFGIENPTSIVEYNFSVVKDGGVLFRDYVKIEVMAVDSDGFDRKTSIGMKYDVTEERPEVVDDSTDDTTTDGETASAAGNAGMVVYGIIGAFIVALLIAVTLGVMLLRGGKEEEMGMGYGAASPMGMPPAPAAGLGMVPDYSQLPAGGNYVTNDSGQTVYLSPDNTDWTMQADNSFVRTR</sequence>
<protein>
    <recommendedName>
        <fullName evidence="3">Cadherin domain-containing protein</fullName>
    </recommendedName>
</protein>
<organism evidence="2">
    <name type="scientific">uncultured marine group II/III euryarchaeote KM3_173_A11</name>
    <dbReference type="NCBI Taxonomy" id="1457930"/>
    <lineage>
        <taxon>Archaea</taxon>
        <taxon>Methanobacteriati</taxon>
        <taxon>Methanobacteriota</taxon>
        <taxon>environmental samples</taxon>
    </lineage>
</organism>
<dbReference type="EMBL" id="KF900704">
    <property type="protein sequence ID" value="AIF04284.1"/>
    <property type="molecule type" value="Genomic_DNA"/>
</dbReference>
<keyword evidence="1" id="KW-0472">Membrane</keyword>
<evidence type="ECO:0000256" key="1">
    <source>
        <dbReference type="SAM" id="Phobius"/>
    </source>
</evidence>
<accession>A0A075GK00</accession>
<keyword evidence="1" id="KW-0812">Transmembrane</keyword>
<evidence type="ECO:0000313" key="2">
    <source>
        <dbReference type="EMBL" id="AIF04284.1"/>
    </source>
</evidence>